<evidence type="ECO:0000256" key="3">
    <source>
        <dbReference type="ARBA" id="ARBA00023004"/>
    </source>
</evidence>
<dbReference type="Proteomes" id="UP000886251">
    <property type="component" value="Unassembled WGS sequence"/>
</dbReference>
<organism evidence="6">
    <name type="scientific">Sedimenticola thiotaurini</name>
    <dbReference type="NCBI Taxonomy" id="1543721"/>
    <lineage>
        <taxon>Bacteria</taxon>
        <taxon>Pseudomonadati</taxon>
        <taxon>Pseudomonadota</taxon>
        <taxon>Gammaproteobacteria</taxon>
        <taxon>Chromatiales</taxon>
        <taxon>Sedimenticolaceae</taxon>
        <taxon>Sedimenticola</taxon>
    </lineage>
</organism>
<dbReference type="PANTHER" id="PTHR43687:SF1">
    <property type="entry name" value="FERREDOXIN III"/>
    <property type="match status" value="1"/>
</dbReference>
<evidence type="ECO:0000259" key="5">
    <source>
        <dbReference type="PROSITE" id="PS51379"/>
    </source>
</evidence>
<sequence>MLDDRSLGLDQVACDGCGLCRPACPEGAIDIPLPVAVVSAGTEELAFAACEYSDARSGAGSLPCVHAIGWQEILQLYRRGVRRLVACSAGCDDCPRGGAMRLDSRIEALNRALAAAGGETMELLWTFAAEWERRMGRSRKQPSGPVLDRRGFLRALSGTTAEENAPVSLLFGRESARFQPPGRTLSAITAGIVPWSPWIDASRCNGCDACIRVCPHGALLLERGADGMRYRLVPEECTGCSLCVDLCDRDVMRIREWDSASLRTLPLGERVCRVCGVPFHEPEPLPETAEPRCRICRRKQGRGNLYQVL</sequence>
<dbReference type="Pfam" id="PF00037">
    <property type="entry name" value="Fer4"/>
    <property type="match status" value="1"/>
</dbReference>
<keyword evidence="3" id="KW-0408">Iron</keyword>
<dbReference type="Gene3D" id="3.30.70.20">
    <property type="match status" value="1"/>
</dbReference>
<dbReference type="InterPro" id="IPR050572">
    <property type="entry name" value="Fe-S_Ferredoxin"/>
</dbReference>
<dbReference type="PROSITE" id="PS51379">
    <property type="entry name" value="4FE4S_FER_2"/>
    <property type="match status" value="3"/>
</dbReference>
<dbReference type="GO" id="GO:0051539">
    <property type="term" value="F:4 iron, 4 sulfur cluster binding"/>
    <property type="evidence" value="ECO:0007669"/>
    <property type="project" value="UniProtKB-KW"/>
</dbReference>
<dbReference type="EMBL" id="DRKP01000035">
    <property type="protein sequence ID" value="HEB95349.1"/>
    <property type="molecule type" value="Genomic_DNA"/>
</dbReference>
<feature type="domain" description="4Fe-4S ferredoxin-type" evidence="5">
    <location>
        <begin position="5"/>
        <end position="34"/>
    </location>
</feature>
<name>A0A831RMQ2_9GAMM</name>
<feature type="domain" description="4Fe-4S ferredoxin-type" evidence="5">
    <location>
        <begin position="228"/>
        <end position="257"/>
    </location>
</feature>
<feature type="domain" description="4Fe-4S ferredoxin-type" evidence="5">
    <location>
        <begin position="195"/>
        <end position="224"/>
    </location>
</feature>
<dbReference type="InterPro" id="IPR017900">
    <property type="entry name" value="4Fe4S_Fe_S_CS"/>
</dbReference>
<accession>A0A831RMQ2</accession>
<dbReference type="GO" id="GO:0046872">
    <property type="term" value="F:metal ion binding"/>
    <property type="evidence" value="ECO:0007669"/>
    <property type="project" value="UniProtKB-KW"/>
</dbReference>
<protein>
    <submittedName>
        <fullName evidence="6">4Fe-4S dicluster domain-containing protein</fullName>
    </submittedName>
</protein>
<dbReference type="SUPFAM" id="SSF54862">
    <property type="entry name" value="4Fe-4S ferredoxins"/>
    <property type="match status" value="2"/>
</dbReference>
<keyword evidence="2" id="KW-0479">Metal-binding</keyword>
<reference evidence="6" key="1">
    <citation type="journal article" date="2020" name="mSystems">
        <title>Genome- and Community-Level Interaction Insights into Carbon Utilization and Element Cycling Functions of Hydrothermarchaeota in Hydrothermal Sediment.</title>
        <authorList>
            <person name="Zhou Z."/>
            <person name="Liu Y."/>
            <person name="Xu W."/>
            <person name="Pan J."/>
            <person name="Luo Z.H."/>
            <person name="Li M."/>
        </authorList>
    </citation>
    <scope>NUCLEOTIDE SEQUENCE [LARGE SCALE GENOMIC DNA]</scope>
    <source>
        <strain evidence="6">HyVt-443</strain>
    </source>
</reference>
<gene>
    <name evidence="6" type="ORF">ENI96_02820</name>
</gene>
<keyword evidence="1" id="KW-0004">4Fe-4S</keyword>
<evidence type="ECO:0000256" key="2">
    <source>
        <dbReference type="ARBA" id="ARBA00022723"/>
    </source>
</evidence>
<dbReference type="InterPro" id="IPR017896">
    <property type="entry name" value="4Fe4S_Fe-S-bd"/>
</dbReference>
<dbReference type="PROSITE" id="PS00198">
    <property type="entry name" value="4FE4S_FER_1"/>
    <property type="match status" value="2"/>
</dbReference>
<dbReference type="PANTHER" id="PTHR43687">
    <property type="entry name" value="ADENYLYLSULFATE REDUCTASE, BETA SUBUNIT"/>
    <property type="match status" value="1"/>
</dbReference>
<dbReference type="Pfam" id="PF13237">
    <property type="entry name" value="Fer4_10"/>
    <property type="match status" value="1"/>
</dbReference>
<dbReference type="AlphaFoldDB" id="A0A831RMQ2"/>
<evidence type="ECO:0000256" key="4">
    <source>
        <dbReference type="ARBA" id="ARBA00023014"/>
    </source>
</evidence>
<keyword evidence="4" id="KW-0411">Iron-sulfur</keyword>
<comment type="caution">
    <text evidence="6">The sequence shown here is derived from an EMBL/GenBank/DDBJ whole genome shotgun (WGS) entry which is preliminary data.</text>
</comment>
<proteinExistence type="predicted"/>
<evidence type="ECO:0000313" key="6">
    <source>
        <dbReference type="EMBL" id="HEB95349.1"/>
    </source>
</evidence>
<evidence type="ECO:0000256" key="1">
    <source>
        <dbReference type="ARBA" id="ARBA00022485"/>
    </source>
</evidence>